<sequence>MSDVAARFEALAKEWEGHCAAHRESSNPYVFLNHPSFESIVSLGRPAVPLIVERYREGSVFWGAALRRITGLTTFGDGVVGNLDATRRSWLKWWDENKAGFTGR</sequence>
<dbReference type="AlphaFoldDB" id="A0A848LS48"/>
<evidence type="ECO:0000313" key="1">
    <source>
        <dbReference type="EMBL" id="NMO20442.1"/>
    </source>
</evidence>
<comment type="caution">
    <text evidence="1">The sequence shown here is derived from an EMBL/GenBank/DDBJ whole genome shotgun (WGS) entry which is preliminary data.</text>
</comment>
<keyword evidence="2" id="KW-1185">Reference proteome</keyword>
<dbReference type="Proteomes" id="UP000518300">
    <property type="component" value="Unassembled WGS sequence"/>
</dbReference>
<name>A0A848LS48_9BACT</name>
<organism evidence="1 2">
    <name type="scientific">Pyxidicoccus fallax</name>
    <dbReference type="NCBI Taxonomy" id="394095"/>
    <lineage>
        <taxon>Bacteria</taxon>
        <taxon>Pseudomonadati</taxon>
        <taxon>Myxococcota</taxon>
        <taxon>Myxococcia</taxon>
        <taxon>Myxococcales</taxon>
        <taxon>Cystobacterineae</taxon>
        <taxon>Myxococcaceae</taxon>
        <taxon>Pyxidicoccus</taxon>
    </lineage>
</organism>
<protein>
    <submittedName>
        <fullName evidence="1">Uncharacterized protein</fullName>
    </submittedName>
</protein>
<evidence type="ECO:0000313" key="2">
    <source>
        <dbReference type="Proteomes" id="UP000518300"/>
    </source>
</evidence>
<reference evidence="1 2" key="1">
    <citation type="submission" date="2020-04" db="EMBL/GenBank/DDBJ databases">
        <title>Draft genome of Pyxidicoccus fallax type strain.</title>
        <authorList>
            <person name="Whitworth D.E."/>
        </authorList>
    </citation>
    <scope>NUCLEOTIDE SEQUENCE [LARGE SCALE GENOMIC DNA]</scope>
    <source>
        <strain evidence="1 2">DSM 14698</strain>
    </source>
</reference>
<dbReference type="EMBL" id="JABBJJ010000244">
    <property type="protein sequence ID" value="NMO20442.1"/>
    <property type="molecule type" value="Genomic_DNA"/>
</dbReference>
<accession>A0A848LS48</accession>
<gene>
    <name evidence="1" type="ORF">HG543_37120</name>
</gene>
<proteinExistence type="predicted"/>
<dbReference type="RefSeq" id="WP_169349657.1">
    <property type="nucleotide sequence ID" value="NZ_JABBJJ010000244.1"/>
</dbReference>